<name>A0A1I6ZYG6_9RHOB</name>
<keyword evidence="5 8" id="KW-0812">Transmembrane</keyword>
<dbReference type="SUPFAM" id="SSF161111">
    <property type="entry name" value="Cation efflux protein transmembrane domain-like"/>
    <property type="match status" value="1"/>
</dbReference>
<keyword evidence="12" id="KW-1185">Reference proteome</keyword>
<dbReference type="STRING" id="999627.SAMN05216236_10567"/>
<comment type="subcellular location">
    <subcellularLocation>
        <location evidence="1">Membrane</location>
        <topology evidence="1">Multi-pass membrane protein</topology>
    </subcellularLocation>
</comment>
<dbReference type="SUPFAM" id="SSF160240">
    <property type="entry name" value="Cation efflux protein cytoplasmic domain-like"/>
    <property type="match status" value="1"/>
</dbReference>
<dbReference type="InterPro" id="IPR027469">
    <property type="entry name" value="Cation_efflux_TMD_sf"/>
</dbReference>
<dbReference type="InterPro" id="IPR050291">
    <property type="entry name" value="CDF_Transporter"/>
</dbReference>
<dbReference type="OrthoDB" id="9806522at2"/>
<dbReference type="EMBL" id="FPAW01000005">
    <property type="protein sequence ID" value="SFT67738.1"/>
    <property type="molecule type" value="Genomic_DNA"/>
</dbReference>
<evidence type="ECO:0000256" key="1">
    <source>
        <dbReference type="ARBA" id="ARBA00004141"/>
    </source>
</evidence>
<evidence type="ECO:0000256" key="4">
    <source>
        <dbReference type="ARBA" id="ARBA00022475"/>
    </source>
</evidence>
<dbReference type="eggNOG" id="COG0053">
    <property type="taxonomic scope" value="Bacteria"/>
</dbReference>
<evidence type="ECO:0000259" key="9">
    <source>
        <dbReference type="Pfam" id="PF01545"/>
    </source>
</evidence>
<evidence type="ECO:0000256" key="6">
    <source>
        <dbReference type="ARBA" id="ARBA00022989"/>
    </source>
</evidence>
<evidence type="ECO:0000313" key="12">
    <source>
        <dbReference type="Proteomes" id="UP000182466"/>
    </source>
</evidence>
<dbReference type="AlphaFoldDB" id="A0A1I6ZYG6"/>
<dbReference type="GO" id="GO:0015086">
    <property type="term" value="F:cadmium ion transmembrane transporter activity"/>
    <property type="evidence" value="ECO:0007669"/>
    <property type="project" value="TreeGrafter"/>
</dbReference>
<feature type="domain" description="Cation efflux protein cytoplasmic" evidence="10">
    <location>
        <begin position="217"/>
        <end position="289"/>
    </location>
</feature>
<dbReference type="InterPro" id="IPR036837">
    <property type="entry name" value="Cation_efflux_CTD_sf"/>
</dbReference>
<dbReference type="InterPro" id="IPR058533">
    <property type="entry name" value="Cation_efflux_TM"/>
</dbReference>
<evidence type="ECO:0000256" key="7">
    <source>
        <dbReference type="ARBA" id="ARBA00023136"/>
    </source>
</evidence>
<dbReference type="NCBIfam" id="TIGR01297">
    <property type="entry name" value="CDF"/>
    <property type="match status" value="1"/>
</dbReference>
<dbReference type="PANTHER" id="PTHR43840:SF41">
    <property type="entry name" value="CATION-EFFLUX PUMP FIEF"/>
    <property type="match status" value="1"/>
</dbReference>
<feature type="transmembrane region" description="Helical" evidence="8">
    <location>
        <begin position="38"/>
        <end position="62"/>
    </location>
</feature>
<dbReference type="RefSeq" id="WP_027260951.1">
    <property type="nucleotide sequence ID" value="NZ_FPAW01000005.1"/>
</dbReference>
<evidence type="ECO:0000256" key="3">
    <source>
        <dbReference type="ARBA" id="ARBA00022448"/>
    </source>
</evidence>
<feature type="transmembrane region" description="Helical" evidence="8">
    <location>
        <begin position="12"/>
        <end position="32"/>
    </location>
</feature>
<evidence type="ECO:0000259" key="10">
    <source>
        <dbReference type="Pfam" id="PF16916"/>
    </source>
</evidence>
<evidence type="ECO:0000256" key="2">
    <source>
        <dbReference type="ARBA" id="ARBA00008114"/>
    </source>
</evidence>
<dbReference type="Gene3D" id="3.30.70.1350">
    <property type="entry name" value="Cation efflux protein, cytoplasmic domain"/>
    <property type="match status" value="1"/>
</dbReference>
<dbReference type="Proteomes" id="UP000182466">
    <property type="component" value="Unassembled WGS sequence"/>
</dbReference>
<feature type="transmembrane region" description="Helical" evidence="8">
    <location>
        <begin position="156"/>
        <end position="178"/>
    </location>
</feature>
<dbReference type="GO" id="GO:0005886">
    <property type="term" value="C:plasma membrane"/>
    <property type="evidence" value="ECO:0007669"/>
    <property type="project" value="TreeGrafter"/>
</dbReference>
<comment type="similarity">
    <text evidence="2">Belongs to the cation diffusion facilitator (CDF) transporter (TC 2.A.4) family.</text>
</comment>
<proteinExistence type="inferred from homology"/>
<dbReference type="InterPro" id="IPR027470">
    <property type="entry name" value="Cation_efflux_CTD"/>
</dbReference>
<protein>
    <submittedName>
        <fullName evidence="11">Ferrous-iron efflux pump FieF</fullName>
    </submittedName>
</protein>
<organism evidence="11 12">
    <name type="scientific">Sedimentitalea nanhaiensis</name>
    <dbReference type="NCBI Taxonomy" id="999627"/>
    <lineage>
        <taxon>Bacteria</taxon>
        <taxon>Pseudomonadati</taxon>
        <taxon>Pseudomonadota</taxon>
        <taxon>Alphaproteobacteria</taxon>
        <taxon>Rhodobacterales</taxon>
        <taxon>Paracoccaceae</taxon>
        <taxon>Sedimentitalea</taxon>
    </lineage>
</organism>
<dbReference type="Pfam" id="PF01545">
    <property type="entry name" value="Cation_efflux"/>
    <property type="match status" value="1"/>
</dbReference>
<keyword evidence="3" id="KW-0813">Transport</keyword>
<feature type="transmembrane region" description="Helical" evidence="8">
    <location>
        <begin position="184"/>
        <end position="202"/>
    </location>
</feature>
<feature type="transmembrane region" description="Helical" evidence="8">
    <location>
        <begin position="83"/>
        <end position="106"/>
    </location>
</feature>
<dbReference type="Pfam" id="PF16916">
    <property type="entry name" value="ZT_dimer"/>
    <property type="match status" value="1"/>
</dbReference>
<keyword evidence="4" id="KW-1003">Cell membrane</keyword>
<dbReference type="GO" id="GO:0015341">
    <property type="term" value="F:zinc efflux antiporter activity"/>
    <property type="evidence" value="ECO:0007669"/>
    <property type="project" value="TreeGrafter"/>
</dbReference>
<dbReference type="PANTHER" id="PTHR43840">
    <property type="entry name" value="MITOCHONDRIAL METAL TRANSPORTER 1-RELATED"/>
    <property type="match status" value="1"/>
</dbReference>
<sequence>MSSHHTRLNLSAAAASVSVALFLVVMKLWALVQTQSLSVAASLADSGMDLVVSALGLIGIAYAARPPDHDHAFGHSSAEDLTALGQALFLVATAIALAGVSLRRLLAPTPAPLTSEGTGIAVMLVSILLTGALILWQRRVARLTGSRVVAADSLHYLSDLLPSLGAILALWLSARFGFTDVDTVVGLVASAVLFFGAVRIGNGAWNALMDRRADPGLIAEIEGIIADHPGVIGFHDLRTRTAGSRIFVDFHIELDGTLSLNQAHAIGAGLKHRIIQSFPQTDILIHKDPRDPDA</sequence>
<dbReference type="GO" id="GO:0006882">
    <property type="term" value="P:intracellular zinc ion homeostasis"/>
    <property type="evidence" value="ECO:0007669"/>
    <property type="project" value="TreeGrafter"/>
</dbReference>
<keyword evidence="7 8" id="KW-0472">Membrane</keyword>
<evidence type="ECO:0000256" key="5">
    <source>
        <dbReference type="ARBA" id="ARBA00022692"/>
    </source>
</evidence>
<feature type="domain" description="Cation efflux protein transmembrane" evidence="9">
    <location>
        <begin position="15"/>
        <end position="201"/>
    </location>
</feature>
<dbReference type="InterPro" id="IPR002524">
    <property type="entry name" value="Cation_efflux"/>
</dbReference>
<reference evidence="11 12" key="1">
    <citation type="submission" date="2016-10" db="EMBL/GenBank/DDBJ databases">
        <authorList>
            <person name="de Groot N.N."/>
        </authorList>
    </citation>
    <scope>NUCLEOTIDE SEQUENCE [LARGE SCALE GENOMIC DNA]</scope>
    <source>
        <strain evidence="11 12">CGMCC 1.10959</strain>
    </source>
</reference>
<keyword evidence="6 8" id="KW-1133">Transmembrane helix</keyword>
<accession>A0A1I6ZYG6</accession>
<dbReference type="GO" id="GO:0015093">
    <property type="term" value="F:ferrous iron transmembrane transporter activity"/>
    <property type="evidence" value="ECO:0007669"/>
    <property type="project" value="TreeGrafter"/>
</dbReference>
<evidence type="ECO:0000313" key="11">
    <source>
        <dbReference type="EMBL" id="SFT67738.1"/>
    </source>
</evidence>
<dbReference type="Gene3D" id="1.20.1510.10">
    <property type="entry name" value="Cation efflux protein transmembrane domain"/>
    <property type="match status" value="1"/>
</dbReference>
<evidence type="ECO:0000256" key="8">
    <source>
        <dbReference type="SAM" id="Phobius"/>
    </source>
</evidence>
<feature type="transmembrane region" description="Helical" evidence="8">
    <location>
        <begin position="118"/>
        <end position="136"/>
    </location>
</feature>
<gene>
    <name evidence="11" type="ORF">SAMN05216236_10567</name>
</gene>